<dbReference type="OrthoDB" id="4702215at2759"/>
<name>W3XMH4_PESFW</name>
<feature type="compositionally biased region" description="Low complexity" evidence="1">
    <location>
        <begin position="135"/>
        <end position="146"/>
    </location>
</feature>
<evidence type="ECO:0000313" key="3">
    <source>
        <dbReference type="Proteomes" id="UP000030651"/>
    </source>
</evidence>
<dbReference type="Proteomes" id="UP000030651">
    <property type="component" value="Unassembled WGS sequence"/>
</dbReference>
<dbReference type="GeneID" id="19266035"/>
<organism evidence="2 3">
    <name type="scientific">Pestalotiopsis fici (strain W106-1 / CGMCC3.15140)</name>
    <dbReference type="NCBI Taxonomy" id="1229662"/>
    <lineage>
        <taxon>Eukaryota</taxon>
        <taxon>Fungi</taxon>
        <taxon>Dikarya</taxon>
        <taxon>Ascomycota</taxon>
        <taxon>Pezizomycotina</taxon>
        <taxon>Sordariomycetes</taxon>
        <taxon>Xylariomycetidae</taxon>
        <taxon>Amphisphaeriales</taxon>
        <taxon>Sporocadaceae</taxon>
        <taxon>Pestalotiopsis</taxon>
    </lineage>
</organism>
<gene>
    <name evidence="2" type="ORF">PFICI_01022</name>
</gene>
<proteinExistence type="predicted"/>
<accession>W3XMH4</accession>
<evidence type="ECO:0000313" key="2">
    <source>
        <dbReference type="EMBL" id="ETS87194.1"/>
    </source>
</evidence>
<feature type="region of interest" description="Disordered" evidence="1">
    <location>
        <begin position="65"/>
        <end position="90"/>
    </location>
</feature>
<feature type="compositionally biased region" description="Polar residues" evidence="1">
    <location>
        <begin position="178"/>
        <end position="192"/>
    </location>
</feature>
<dbReference type="HOGENOM" id="CLU_1415626_0_0_1"/>
<evidence type="ECO:0000256" key="1">
    <source>
        <dbReference type="SAM" id="MobiDB-lite"/>
    </source>
</evidence>
<reference evidence="3" key="1">
    <citation type="journal article" date="2015" name="BMC Genomics">
        <title>Genomic and transcriptomic analysis of the endophytic fungus Pestalotiopsis fici reveals its lifestyle and high potential for synthesis of natural products.</title>
        <authorList>
            <person name="Wang X."/>
            <person name="Zhang X."/>
            <person name="Liu L."/>
            <person name="Xiang M."/>
            <person name="Wang W."/>
            <person name="Sun X."/>
            <person name="Che Y."/>
            <person name="Guo L."/>
            <person name="Liu G."/>
            <person name="Guo L."/>
            <person name="Wang C."/>
            <person name="Yin W.B."/>
            <person name="Stadler M."/>
            <person name="Zhang X."/>
            <person name="Liu X."/>
        </authorList>
    </citation>
    <scope>NUCLEOTIDE SEQUENCE [LARGE SCALE GENOMIC DNA]</scope>
    <source>
        <strain evidence="3">W106-1 / CGMCC3.15140</strain>
    </source>
</reference>
<dbReference type="InParanoid" id="W3XMH4"/>
<protein>
    <submittedName>
        <fullName evidence="2">Uncharacterized protein</fullName>
    </submittedName>
</protein>
<dbReference type="EMBL" id="KI912109">
    <property type="protein sequence ID" value="ETS87194.1"/>
    <property type="molecule type" value="Genomic_DNA"/>
</dbReference>
<feature type="region of interest" description="Disordered" evidence="1">
    <location>
        <begin position="129"/>
        <end position="192"/>
    </location>
</feature>
<dbReference type="RefSeq" id="XP_007827794.1">
    <property type="nucleotide sequence ID" value="XM_007829603.1"/>
</dbReference>
<dbReference type="AlphaFoldDB" id="W3XMH4"/>
<dbReference type="KEGG" id="pfy:PFICI_01022"/>
<feature type="compositionally biased region" description="Basic and acidic residues" evidence="1">
    <location>
        <begin position="147"/>
        <end position="161"/>
    </location>
</feature>
<sequence length="192" mass="21172">MPLAHGFASSTAHGIPKQSRPITEIFRLVPLAIPGSSHGTSTYSDSKISVQEPTSPSWNSRFLCAMSPSDASPRTGHLSPPTPSSITAYPTRRTISPGVYICKGEGHSVRHSWIVGGRLVEFPFPELRDDHEQQHGGQQRHQQQHQYADEQRRKHHMEEGTRPPISIPGAGQRRRPSEASTSSAYSTNGRSY</sequence>
<keyword evidence="3" id="KW-1185">Reference proteome</keyword>